<dbReference type="EMBL" id="MN739054">
    <property type="protein sequence ID" value="QHS86373.1"/>
    <property type="molecule type" value="Genomic_DNA"/>
</dbReference>
<name>A0A6C0B4G4_9ZZZZ</name>
<evidence type="ECO:0000256" key="1">
    <source>
        <dbReference type="SAM" id="Phobius"/>
    </source>
</evidence>
<feature type="transmembrane region" description="Helical" evidence="1">
    <location>
        <begin position="24"/>
        <end position="52"/>
    </location>
</feature>
<evidence type="ECO:0000313" key="2">
    <source>
        <dbReference type="EMBL" id="QHS86373.1"/>
    </source>
</evidence>
<organism evidence="2">
    <name type="scientific">viral metagenome</name>
    <dbReference type="NCBI Taxonomy" id="1070528"/>
    <lineage>
        <taxon>unclassified sequences</taxon>
        <taxon>metagenomes</taxon>
        <taxon>organismal metagenomes</taxon>
    </lineage>
</organism>
<keyword evidence="1" id="KW-0812">Transmembrane</keyword>
<sequence>METQSKKVFTTCEDSATVESKNTIIIIFLSLFVLSLLGINVLGIGSSIVDFFTNIFAPIFRNVLDMFGYSFGAAIKNSAIDAKNIAKVGVEVVGDSAKDAGEIIMEQTKKENFDTFLNTSPYIETKVETLVSSNPLQK</sequence>
<protein>
    <submittedName>
        <fullName evidence="2">Uncharacterized protein</fullName>
    </submittedName>
</protein>
<reference evidence="2" key="1">
    <citation type="journal article" date="2020" name="Nature">
        <title>Giant virus diversity and host interactions through global metagenomics.</title>
        <authorList>
            <person name="Schulz F."/>
            <person name="Roux S."/>
            <person name="Paez-Espino D."/>
            <person name="Jungbluth S."/>
            <person name="Walsh D.A."/>
            <person name="Denef V.J."/>
            <person name="McMahon K.D."/>
            <person name="Konstantinidis K.T."/>
            <person name="Eloe-Fadrosh E.A."/>
            <person name="Kyrpides N.C."/>
            <person name="Woyke T."/>
        </authorList>
    </citation>
    <scope>NUCLEOTIDE SEQUENCE</scope>
    <source>
        <strain evidence="2">GVMAG-M-3300009187-29</strain>
    </source>
</reference>
<keyword evidence="1" id="KW-0472">Membrane</keyword>
<proteinExistence type="predicted"/>
<dbReference type="AlphaFoldDB" id="A0A6C0B4G4"/>
<keyword evidence="1" id="KW-1133">Transmembrane helix</keyword>
<accession>A0A6C0B4G4</accession>